<dbReference type="PANTHER" id="PTHR40465">
    <property type="entry name" value="CHROMOSOME 1, WHOLE GENOME SHOTGUN SEQUENCE"/>
    <property type="match status" value="1"/>
</dbReference>
<dbReference type="Proteomes" id="UP000008064">
    <property type="component" value="Unassembled WGS sequence"/>
</dbReference>
<feature type="transmembrane region" description="Helical" evidence="1">
    <location>
        <begin position="231"/>
        <end position="253"/>
    </location>
</feature>
<keyword evidence="1" id="KW-0472">Membrane</keyword>
<feature type="transmembrane region" description="Helical" evidence="1">
    <location>
        <begin position="54"/>
        <end position="78"/>
    </location>
</feature>
<feature type="transmembrane region" description="Helical" evidence="1">
    <location>
        <begin position="274"/>
        <end position="293"/>
    </location>
</feature>
<reference evidence="3" key="1">
    <citation type="submission" date="2011-04" db="EMBL/GenBank/DDBJ databases">
        <title>Evolution of plant cell wall degrading machinery underlies the functional diversity of forest fungi.</title>
        <authorList>
            <consortium name="US DOE Joint Genome Institute (JGI-PGF)"/>
            <person name="Eastwood D.C."/>
            <person name="Floudas D."/>
            <person name="Binder M."/>
            <person name="Majcherczyk A."/>
            <person name="Schneider P."/>
            <person name="Aerts A."/>
            <person name="Asiegbu F.O."/>
            <person name="Baker S.E."/>
            <person name="Barry K."/>
            <person name="Bendiksby M."/>
            <person name="Blumentritt M."/>
            <person name="Coutinho P.M."/>
            <person name="Cullen D."/>
            <person name="Cullen D."/>
            <person name="Gathman A."/>
            <person name="Goodell B."/>
            <person name="Henrissat B."/>
            <person name="Ihrmark K."/>
            <person name="Kauserud H."/>
            <person name="Kohler A."/>
            <person name="LaButti K."/>
            <person name="Lapidus A."/>
            <person name="Lavin J.L."/>
            <person name="Lee Y.-H."/>
            <person name="Lindquist E."/>
            <person name="Lilly W."/>
            <person name="Lucas S."/>
            <person name="Morin E."/>
            <person name="Murat C."/>
            <person name="Oguiza J.A."/>
            <person name="Park J."/>
            <person name="Pisabarro A.G."/>
            <person name="Riley R."/>
            <person name="Rosling A."/>
            <person name="Salamov A."/>
            <person name="Schmidt O."/>
            <person name="Schmutz J."/>
            <person name="Skrede I."/>
            <person name="Stenlid J."/>
            <person name="Wiebenga A."/>
            <person name="Xie X."/>
            <person name="Kues U."/>
            <person name="Hibbett D.S."/>
            <person name="Hoffmeister D."/>
            <person name="Hogberg N."/>
            <person name="Martin F."/>
            <person name="Grigoriev I.V."/>
            <person name="Watkinson S.C."/>
        </authorList>
    </citation>
    <scope>NUCLEOTIDE SEQUENCE</scope>
    <source>
        <strain evidence="3">S7.9</strain>
    </source>
</reference>
<protein>
    <recommendedName>
        <fullName evidence="2">DUF6534 domain-containing protein</fullName>
    </recommendedName>
</protein>
<dbReference type="OrthoDB" id="2681808at2759"/>
<name>F8NR91_SERL9</name>
<gene>
    <name evidence="3" type="ORF">SERLADRAFT_447867</name>
</gene>
<feature type="transmembrane region" description="Helical" evidence="1">
    <location>
        <begin position="90"/>
        <end position="110"/>
    </location>
</feature>
<dbReference type="RefSeq" id="XP_007316911.1">
    <property type="nucleotide sequence ID" value="XM_007316849.1"/>
</dbReference>
<dbReference type="KEGG" id="sla:SERLADRAFT_447867"/>
<dbReference type="HOGENOM" id="CLU_046025_9_0_1"/>
<dbReference type="PANTHER" id="PTHR40465:SF1">
    <property type="entry name" value="DUF6534 DOMAIN-CONTAINING PROTEIN"/>
    <property type="match status" value="1"/>
</dbReference>
<organism>
    <name type="scientific">Serpula lacrymans var. lacrymans (strain S7.9)</name>
    <name type="common">Dry rot fungus</name>
    <dbReference type="NCBI Taxonomy" id="578457"/>
    <lineage>
        <taxon>Eukaryota</taxon>
        <taxon>Fungi</taxon>
        <taxon>Dikarya</taxon>
        <taxon>Basidiomycota</taxon>
        <taxon>Agaricomycotina</taxon>
        <taxon>Agaricomycetes</taxon>
        <taxon>Agaricomycetidae</taxon>
        <taxon>Boletales</taxon>
        <taxon>Coniophorineae</taxon>
        <taxon>Serpulaceae</taxon>
        <taxon>Serpula</taxon>
    </lineage>
</organism>
<dbReference type="InterPro" id="IPR045339">
    <property type="entry name" value="DUF6534"/>
</dbReference>
<dbReference type="Pfam" id="PF20152">
    <property type="entry name" value="DUF6534"/>
    <property type="match status" value="1"/>
</dbReference>
<evidence type="ECO:0000259" key="2">
    <source>
        <dbReference type="Pfam" id="PF20152"/>
    </source>
</evidence>
<keyword evidence="1" id="KW-0812">Transmembrane</keyword>
<dbReference type="EMBL" id="GL945432">
    <property type="protein sequence ID" value="EGO26738.1"/>
    <property type="molecule type" value="Genomic_DNA"/>
</dbReference>
<accession>F8NR91</accession>
<feature type="domain" description="DUF6534" evidence="2">
    <location>
        <begin position="237"/>
        <end position="323"/>
    </location>
</feature>
<keyword evidence="1" id="KW-1133">Transmembrane helix</keyword>
<dbReference type="GeneID" id="18816419"/>
<dbReference type="AlphaFoldDB" id="F8NR91"/>
<proteinExistence type="predicted"/>
<sequence length="423" mass="46793">MDVSSLAVLCITNATKFFDAIQPMSGSINIKILLLNYSSPLYYFSGNVPRNADILIGFGYVLSFAFFGVLVVQTFIYQTRFPNDRMVMRYFIWAVLLLEALSCVFTLIAFGKGLSLACLACAVNPTQWPLYMGFSCILPPGIVGEGPPAWSFLVLSILTGLISSMVHGFFCWRLWVINKSLIVPCVVMMISLLQCIIVIYDATGNITAQKEYSANPQAISLGGDSAAWSDYLWLGSSFVCDIIITVQTTRLLFKLKSASGIKNTKSLLSKLIKLTFETGMVTSVATLVELIMAVTLPQYYHLLIFYSLSKLYANCMMATLNTRLVLHGDDKTDQVATALFVPPHIDRTATSSLHFRSEGQQCRSRTTTYNPSSEYELVPFPENEGIGFVYHENQSEDASTAFQASEVIIIKPPPILSQSSTED</sequence>
<feature type="transmembrane region" description="Helical" evidence="1">
    <location>
        <begin position="149"/>
        <end position="169"/>
    </location>
</feature>
<feature type="transmembrane region" description="Helical" evidence="1">
    <location>
        <begin position="181"/>
        <end position="200"/>
    </location>
</feature>
<evidence type="ECO:0000256" key="1">
    <source>
        <dbReference type="SAM" id="Phobius"/>
    </source>
</evidence>
<evidence type="ECO:0000313" key="3">
    <source>
        <dbReference type="EMBL" id="EGO26738.1"/>
    </source>
</evidence>